<gene>
    <name evidence="3" type="ORF">M0812_13184</name>
</gene>
<feature type="compositionally biased region" description="Basic and acidic residues" evidence="2">
    <location>
        <begin position="124"/>
        <end position="148"/>
    </location>
</feature>
<feature type="region of interest" description="Disordered" evidence="2">
    <location>
        <begin position="179"/>
        <end position="207"/>
    </location>
</feature>
<evidence type="ECO:0000256" key="2">
    <source>
        <dbReference type="SAM" id="MobiDB-lite"/>
    </source>
</evidence>
<dbReference type="AlphaFoldDB" id="A0AAV7ZHH7"/>
<name>A0AAV7ZHH7_9EUKA</name>
<reference evidence="3" key="1">
    <citation type="submission" date="2022-08" db="EMBL/GenBank/DDBJ databases">
        <title>Novel sulphate-reducing endosymbionts in the free-living metamonad Anaeramoeba.</title>
        <authorList>
            <person name="Jerlstrom-Hultqvist J."/>
            <person name="Cepicka I."/>
            <person name="Gallot-Lavallee L."/>
            <person name="Salas-Leiva D."/>
            <person name="Curtis B.A."/>
            <person name="Zahonova K."/>
            <person name="Pipaliya S."/>
            <person name="Dacks J."/>
            <person name="Roger A.J."/>
        </authorList>
    </citation>
    <scope>NUCLEOTIDE SEQUENCE</scope>
    <source>
        <strain evidence="3">Busselton2</strain>
    </source>
</reference>
<evidence type="ECO:0000256" key="1">
    <source>
        <dbReference type="SAM" id="Coils"/>
    </source>
</evidence>
<comment type="caution">
    <text evidence="3">The sequence shown here is derived from an EMBL/GenBank/DDBJ whole genome shotgun (WGS) entry which is preliminary data.</text>
</comment>
<dbReference type="Proteomes" id="UP001146793">
    <property type="component" value="Unassembled WGS sequence"/>
</dbReference>
<sequence length="396" mass="48143">MENKHCRRCQENENLFTFYNCNQTENKKYLIQDCSLICSECKKIETLGFSLNDNFLQCFYSLDPQAVDSKANHRTEYFHEMEKLKSFCHFSSKNERKRNYNELLDQKNNKKELEKEKQTKKKIKKDDQINSDPTSEKVEGKEMKNKEKEELLKQVKIDKKEKEKQKEKQKQKEQEQEQEQEKEKQKQKEQEKEQKKKETENLIEKLKRDSQKSLNKIEKLEHLLQTSKAQVTLQKQKYHKICQTKKVPKEKKSKLKKEILKRNQDIETIKNENNLLTETIKSMKKEFNSQVVRSALINSKEFMNKLEQYGQHFSTLKNNQKELFLKYLNAYFEQQNFYFSQFHQDENETIKKYFQEIKLISEKGEEKIQKQFLKIQKKIQPNYTEYCQILEFFFEK</sequence>
<evidence type="ECO:0000313" key="4">
    <source>
        <dbReference type="Proteomes" id="UP001146793"/>
    </source>
</evidence>
<feature type="region of interest" description="Disordered" evidence="2">
    <location>
        <begin position="99"/>
        <end position="148"/>
    </location>
</feature>
<accession>A0AAV7ZHH7</accession>
<feature type="compositionally biased region" description="Basic and acidic residues" evidence="2">
    <location>
        <begin position="99"/>
        <end position="117"/>
    </location>
</feature>
<protein>
    <submittedName>
        <fullName evidence="3">Chascon isoform d-related</fullName>
    </submittedName>
</protein>
<keyword evidence="1" id="KW-0175">Coiled coil</keyword>
<dbReference type="EMBL" id="JANTQA010000029">
    <property type="protein sequence ID" value="KAJ3441178.1"/>
    <property type="molecule type" value="Genomic_DNA"/>
</dbReference>
<feature type="coiled-coil region" evidence="1">
    <location>
        <begin position="252"/>
        <end position="286"/>
    </location>
</feature>
<organism evidence="3 4">
    <name type="scientific">Anaeramoeba flamelloides</name>
    <dbReference type="NCBI Taxonomy" id="1746091"/>
    <lineage>
        <taxon>Eukaryota</taxon>
        <taxon>Metamonada</taxon>
        <taxon>Anaeramoebidae</taxon>
        <taxon>Anaeramoeba</taxon>
    </lineage>
</organism>
<proteinExistence type="predicted"/>
<evidence type="ECO:0000313" key="3">
    <source>
        <dbReference type="EMBL" id="KAJ3441178.1"/>
    </source>
</evidence>